<evidence type="ECO:0000256" key="3">
    <source>
        <dbReference type="ARBA" id="ARBA00021268"/>
    </source>
</evidence>
<comment type="catalytic activity">
    <reaction evidence="6 7">
        <text>L-lysyl-[protein] + acetyl-CoA = N(6)-acetyl-L-lysyl-[protein] + CoA + H(+)</text>
        <dbReference type="Rhea" id="RHEA:45948"/>
        <dbReference type="Rhea" id="RHEA-COMP:9752"/>
        <dbReference type="Rhea" id="RHEA-COMP:10731"/>
        <dbReference type="ChEBI" id="CHEBI:15378"/>
        <dbReference type="ChEBI" id="CHEBI:29969"/>
        <dbReference type="ChEBI" id="CHEBI:57287"/>
        <dbReference type="ChEBI" id="CHEBI:57288"/>
        <dbReference type="ChEBI" id="CHEBI:61930"/>
        <dbReference type="EC" id="2.3.1.48"/>
    </reaction>
</comment>
<dbReference type="InterPro" id="IPR019467">
    <property type="entry name" value="Hat1_N"/>
</dbReference>
<organism evidence="13 14">
    <name type="scientific">Acrodontium crateriforme</name>
    <dbReference type="NCBI Taxonomy" id="150365"/>
    <lineage>
        <taxon>Eukaryota</taxon>
        <taxon>Fungi</taxon>
        <taxon>Dikarya</taxon>
        <taxon>Ascomycota</taxon>
        <taxon>Pezizomycotina</taxon>
        <taxon>Dothideomycetes</taxon>
        <taxon>Dothideomycetidae</taxon>
        <taxon>Mycosphaerellales</taxon>
        <taxon>Teratosphaeriaceae</taxon>
        <taxon>Acrodontium</taxon>
    </lineage>
</organism>
<dbReference type="GO" id="GO:0031509">
    <property type="term" value="P:subtelomeric heterochromatin formation"/>
    <property type="evidence" value="ECO:0007669"/>
    <property type="project" value="InterPro"/>
</dbReference>
<evidence type="ECO:0000256" key="6">
    <source>
        <dbReference type="ARBA" id="ARBA00048017"/>
    </source>
</evidence>
<feature type="site" description="Interaction with histone H4 N-terminus" evidence="10">
    <location>
        <position position="187"/>
    </location>
</feature>
<comment type="function">
    <text evidence="7">Catalytic component of the histone acetylase B (HAT-B) complex. Has intrinsic substrate specificity that modifies lysine in recognition sequence GXGKXG. Involved in DNA double-strand break repair.</text>
</comment>
<evidence type="ECO:0000256" key="10">
    <source>
        <dbReference type="PIRSR" id="PIRSR038084-3"/>
    </source>
</evidence>
<evidence type="ECO:0000256" key="8">
    <source>
        <dbReference type="PIRSR" id="PIRSR038084-1"/>
    </source>
</evidence>
<comment type="subunit">
    <text evidence="7">Component of the HAT-B complex composed of at least HAT1 and HAT2. The HAT-B complex binds to histone H4 tail.</text>
</comment>
<dbReference type="EMBL" id="CP138588">
    <property type="protein sequence ID" value="WPH02803.1"/>
    <property type="molecule type" value="Genomic_DNA"/>
</dbReference>
<feature type="region of interest" description="Interaction with histone H4 N-terminus" evidence="9">
    <location>
        <begin position="52"/>
        <end position="54"/>
    </location>
</feature>
<dbReference type="Pfam" id="PF10394">
    <property type="entry name" value="Hat1_N"/>
    <property type="match status" value="1"/>
</dbReference>
<dbReference type="SUPFAM" id="SSF55729">
    <property type="entry name" value="Acyl-CoA N-acyltransferases (Nat)"/>
    <property type="match status" value="1"/>
</dbReference>
<accession>A0AAQ3RDB6</accession>
<feature type="region of interest" description="Interaction with histone H4 N-terminus" evidence="9">
    <location>
        <begin position="217"/>
        <end position="219"/>
    </location>
</feature>
<evidence type="ECO:0000256" key="11">
    <source>
        <dbReference type="SAM" id="MobiDB-lite"/>
    </source>
</evidence>
<keyword evidence="7" id="KW-0963">Cytoplasm</keyword>
<dbReference type="PANTHER" id="PTHR12046">
    <property type="entry name" value="HISTONE ACETYLTRANSFERASE TYPE B CATALYTIC SUBUNIT"/>
    <property type="match status" value="1"/>
</dbReference>
<evidence type="ECO:0000256" key="5">
    <source>
        <dbReference type="ARBA" id="ARBA00023315"/>
    </source>
</evidence>
<feature type="domain" description="Histone acetyl transferase HAT1 N-terminal" evidence="12">
    <location>
        <begin position="18"/>
        <end position="171"/>
    </location>
</feature>
<feature type="binding site" evidence="9">
    <location>
        <begin position="272"/>
        <end position="274"/>
    </location>
    <ligand>
        <name>acetyl-CoA</name>
        <dbReference type="ChEBI" id="CHEBI:57288"/>
    </ligand>
</feature>
<evidence type="ECO:0000256" key="9">
    <source>
        <dbReference type="PIRSR" id="PIRSR038084-2"/>
    </source>
</evidence>
<evidence type="ECO:0000259" key="12">
    <source>
        <dbReference type="Pfam" id="PF10394"/>
    </source>
</evidence>
<dbReference type="InterPro" id="IPR037113">
    <property type="entry name" value="Hat1_N_sf"/>
</dbReference>
<keyword evidence="5 7" id="KW-0012">Acyltransferase</keyword>
<dbReference type="Gene3D" id="3.90.360.10">
    <property type="entry name" value="Histone acetyl transferase 1 (HAT1), N-terminal domain"/>
    <property type="match status" value="1"/>
</dbReference>
<dbReference type="InterPro" id="IPR016181">
    <property type="entry name" value="Acyl_CoA_acyltransferase"/>
</dbReference>
<gene>
    <name evidence="13" type="ORF">R9X50_00567100</name>
</gene>
<evidence type="ECO:0000256" key="4">
    <source>
        <dbReference type="ARBA" id="ARBA00022679"/>
    </source>
</evidence>
<dbReference type="GO" id="GO:0000781">
    <property type="term" value="C:chromosome, telomeric region"/>
    <property type="evidence" value="ECO:0007669"/>
    <property type="project" value="GOC"/>
</dbReference>
<sequence length="510" mass="58195">MDVDDELTREIEAQVNEWSTNSTECMNIELVRGDGSIDSSFQPEFTYPIFGDEEAIFGYRDLSITVSFAAHNLRPHVEVKHGKVFPAQGEVRPTDIQAALADFLPKIAFAKKSRDEALRDENASQFIPPGERIHTYTREGETYHIFCANLSDPNARELLQNVEALVPMFIEGGTALELSHDWTAQRWNVFFVYREDPQEAPTPLQSQYALVGYGTSYRFLSLPNRENPSQSDIDLFSSKNESIDSILPQSGSLSKTVKSPLDLPSRERLSQFLILPPFQKAGHGQELYHTMYKHLSGPANIREFVVEDPNEAFDDLRDVCDLLYLRAHSPTFASLRIQTNIPEASLASNKPIPTDLIVPIEARKKIQAESKILPRQFDRLVEMHTLSFIPAMHRSRKRITKREKSSNEHDRAYFFWRLYAKQRLYIFNRDQLIQIEHAERIEKLEAALDGVVEGYLMLLDKVTQREESGHTMGGLAQNAKLANRKRKVIEEDGDDDAESTRSSKKAHVDD</sequence>
<keyword evidence="7" id="KW-0539">Nucleus</keyword>
<comment type="similarity">
    <text evidence="1 7">Belongs to the HAT1 family.</text>
</comment>
<reference evidence="13 14" key="1">
    <citation type="submission" date="2023-11" db="EMBL/GenBank/DDBJ databases">
        <title>An acidophilic fungus is an integral part of prey digestion in a carnivorous sundew plant.</title>
        <authorList>
            <person name="Tsai I.J."/>
        </authorList>
    </citation>
    <scope>NUCLEOTIDE SEQUENCE [LARGE SCALE GENOMIC DNA]</scope>
    <source>
        <strain evidence="13">169a</strain>
    </source>
</reference>
<proteinExistence type="inferred from homology"/>
<protein>
    <recommendedName>
        <fullName evidence="3 7">Histone acetyltransferase type B catalytic subunit</fullName>
        <ecNumber evidence="2 7">2.3.1.48</ecNumber>
    </recommendedName>
</protein>
<evidence type="ECO:0000313" key="14">
    <source>
        <dbReference type="Proteomes" id="UP001303373"/>
    </source>
</evidence>
<evidence type="ECO:0000256" key="1">
    <source>
        <dbReference type="ARBA" id="ARBA00010543"/>
    </source>
</evidence>
<dbReference type="Gene3D" id="3.40.630.30">
    <property type="match status" value="1"/>
</dbReference>
<feature type="compositionally biased region" description="Basic and acidic residues" evidence="11">
    <location>
        <begin position="498"/>
        <end position="510"/>
    </location>
</feature>
<name>A0AAQ3RDB6_9PEZI</name>
<evidence type="ECO:0000256" key="7">
    <source>
        <dbReference type="PIRNR" id="PIRNR038084"/>
    </source>
</evidence>
<dbReference type="GO" id="GO:0005737">
    <property type="term" value="C:cytoplasm"/>
    <property type="evidence" value="ECO:0007669"/>
    <property type="project" value="UniProtKB-SubCell"/>
</dbReference>
<keyword evidence="14" id="KW-1185">Reference proteome</keyword>
<feature type="region of interest" description="Disordered" evidence="11">
    <location>
        <begin position="467"/>
        <end position="510"/>
    </location>
</feature>
<keyword evidence="4 7" id="KW-0808">Transferase</keyword>
<feature type="binding site" evidence="9">
    <location>
        <position position="310"/>
    </location>
    <ligand>
        <name>acetyl-CoA</name>
        <dbReference type="ChEBI" id="CHEBI:57288"/>
    </ligand>
</feature>
<dbReference type="GO" id="GO:0005634">
    <property type="term" value="C:nucleus"/>
    <property type="evidence" value="ECO:0007669"/>
    <property type="project" value="UniProtKB-SubCell"/>
</dbReference>
<dbReference type="GO" id="GO:0004402">
    <property type="term" value="F:histone acetyltransferase activity"/>
    <property type="evidence" value="ECO:0007669"/>
    <property type="project" value="UniProtKB-UniRule"/>
</dbReference>
<dbReference type="Proteomes" id="UP001303373">
    <property type="component" value="Chromosome 9"/>
</dbReference>
<dbReference type="AlphaFoldDB" id="A0AAQ3RDB6"/>
<feature type="active site" description="Proton donor/acceptor" evidence="8">
    <location>
        <position position="307"/>
    </location>
</feature>
<evidence type="ECO:0000313" key="13">
    <source>
        <dbReference type="EMBL" id="WPH02803.1"/>
    </source>
</evidence>
<dbReference type="EC" id="2.3.1.48" evidence="2 7"/>
<evidence type="ECO:0000256" key="2">
    <source>
        <dbReference type="ARBA" id="ARBA00013184"/>
    </source>
</evidence>
<dbReference type="PIRSF" id="PIRSF038084">
    <property type="entry name" value="HAT-B_cat"/>
    <property type="match status" value="1"/>
</dbReference>
<comment type="subcellular location">
    <subcellularLocation>
        <location evidence="7">Cytoplasm</location>
    </subcellularLocation>
    <subcellularLocation>
        <location evidence="7">Nucleus</location>
    </subcellularLocation>
</comment>
<dbReference type="InterPro" id="IPR017380">
    <property type="entry name" value="Hist_AcTrfase_B-typ_cat-su"/>
</dbReference>